<feature type="transmembrane region" description="Helical" evidence="1">
    <location>
        <begin position="6"/>
        <end position="27"/>
    </location>
</feature>
<keyword evidence="1" id="KW-1133">Transmembrane helix</keyword>
<dbReference type="AlphaFoldDB" id="A0A238J3P9"/>
<keyword evidence="1" id="KW-0472">Membrane</keyword>
<keyword evidence="3" id="KW-1185">Reference proteome</keyword>
<protein>
    <submittedName>
        <fullName evidence="2">Uncharacterized protein</fullName>
    </submittedName>
</protein>
<gene>
    <name evidence="2" type="ORF">BOA8489_03372</name>
</gene>
<reference evidence="2 3" key="1">
    <citation type="submission" date="2017-05" db="EMBL/GenBank/DDBJ databases">
        <authorList>
            <person name="Song R."/>
            <person name="Chenine A.L."/>
            <person name="Ruprecht R.M."/>
        </authorList>
    </citation>
    <scope>NUCLEOTIDE SEQUENCE [LARGE SCALE GENOMIC DNA]</scope>
    <source>
        <strain evidence="2 3">CECT 8489</strain>
    </source>
</reference>
<feature type="transmembrane region" description="Helical" evidence="1">
    <location>
        <begin position="47"/>
        <end position="70"/>
    </location>
</feature>
<evidence type="ECO:0000313" key="3">
    <source>
        <dbReference type="Proteomes" id="UP000201838"/>
    </source>
</evidence>
<organism evidence="2 3">
    <name type="scientific">Boseongicola aestuarii</name>
    <dbReference type="NCBI Taxonomy" id="1470561"/>
    <lineage>
        <taxon>Bacteria</taxon>
        <taxon>Pseudomonadati</taxon>
        <taxon>Pseudomonadota</taxon>
        <taxon>Alphaproteobacteria</taxon>
        <taxon>Rhodobacterales</taxon>
        <taxon>Paracoccaceae</taxon>
        <taxon>Boseongicola</taxon>
    </lineage>
</organism>
<dbReference type="Proteomes" id="UP000201838">
    <property type="component" value="Unassembled WGS sequence"/>
</dbReference>
<proteinExistence type="predicted"/>
<accession>A0A238J3P9</accession>
<sequence length="71" mass="7603">MEALIWIGAIFALIGVAGLGWCIMIAWKARREGLDDEAMKARLQKVVAMNLAALGISSIGLMMVILGIFLG</sequence>
<evidence type="ECO:0000313" key="2">
    <source>
        <dbReference type="EMBL" id="SMX25237.1"/>
    </source>
</evidence>
<dbReference type="OrthoDB" id="7875737at2"/>
<keyword evidence="1" id="KW-0812">Transmembrane</keyword>
<dbReference type="EMBL" id="FXXQ01000013">
    <property type="protein sequence ID" value="SMX25237.1"/>
    <property type="molecule type" value="Genomic_DNA"/>
</dbReference>
<name>A0A238J3P9_9RHOB</name>
<evidence type="ECO:0000256" key="1">
    <source>
        <dbReference type="SAM" id="Phobius"/>
    </source>
</evidence>